<dbReference type="OrthoDB" id="2013972at2759"/>
<feature type="chain" id="PRO_5013334199" evidence="1">
    <location>
        <begin position="16"/>
        <end position="137"/>
    </location>
</feature>
<keyword evidence="3" id="KW-1185">Reference proteome</keyword>
<feature type="signal peptide" evidence="1">
    <location>
        <begin position="1"/>
        <end position="15"/>
    </location>
</feature>
<evidence type="ECO:0000313" key="2">
    <source>
        <dbReference type="EMBL" id="EJK49373.1"/>
    </source>
</evidence>
<proteinExistence type="predicted"/>
<comment type="caution">
    <text evidence="2">The sequence shown here is derived from an EMBL/GenBank/DDBJ whole genome shotgun (WGS) entry which is preliminary data.</text>
</comment>
<reference evidence="2 3" key="1">
    <citation type="journal article" date="2012" name="Genome Biol.">
        <title>Genome and low-iron response of an oceanic diatom adapted to chronic iron limitation.</title>
        <authorList>
            <person name="Lommer M."/>
            <person name="Specht M."/>
            <person name="Roy A.S."/>
            <person name="Kraemer L."/>
            <person name="Andreson R."/>
            <person name="Gutowska M.A."/>
            <person name="Wolf J."/>
            <person name="Bergner S.V."/>
            <person name="Schilhabel M.B."/>
            <person name="Klostermeier U.C."/>
            <person name="Beiko R.G."/>
            <person name="Rosenstiel P."/>
            <person name="Hippler M."/>
            <person name="Laroche J."/>
        </authorList>
    </citation>
    <scope>NUCLEOTIDE SEQUENCE [LARGE SCALE GENOMIC DNA]</scope>
    <source>
        <strain evidence="2 3">CCMP1005</strain>
    </source>
</reference>
<feature type="non-terminal residue" evidence="2">
    <location>
        <position position="137"/>
    </location>
</feature>
<name>K0R7F9_THAOC</name>
<evidence type="ECO:0000313" key="3">
    <source>
        <dbReference type="Proteomes" id="UP000266841"/>
    </source>
</evidence>
<keyword evidence="1" id="KW-0732">Signal</keyword>
<accession>K0R7F9</accession>
<protein>
    <submittedName>
        <fullName evidence="2">Uncharacterized protein</fullName>
    </submittedName>
</protein>
<dbReference type="Proteomes" id="UP000266841">
    <property type="component" value="Unassembled WGS sequence"/>
</dbReference>
<evidence type="ECO:0000256" key="1">
    <source>
        <dbReference type="SAM" id="SignalP"/>
    </source>
</evidence>
<sequence length="137" mass="15557">MILAGVLLLLQGASPFTYKQCIRNNDGRRLRELAAEPRAGIGQALLDVALKSPVWAYVLVPQARASIVKTAEENDIPWTKAKTWLKSHKGAPWNDEHRRVEVESEAEYPEYYRRSFHAYEDGNLSYDAAIEQELASR</sequence>
<dbReference type="EMBL" id="AGNL01044862">
    <property type="protein sequence ID" value="EJK49373.1"/>
    <property type="molecule type" value="Genomic_DNA"/>
</dbReference>
<organism evidence="2 3">
    <name type="scientific">Thalassiosira oceanica</name>
    <name type="common">Marine diatom</name>
    <dbReference type="NCBI Taxonomy" id="159749"/>
    <lineage>
        <taxon>Eukaryota</taxon>
        <taxon>Sar</taxon>
        <taxon>Stramenopiles</taxon>
        <taxon>Ochrophyta</taxon>
        <taxon>Bacillariophyta</taxon>
        <taxon>Coscinodiscophyceae</taxon>
        <taxon>Thalassiosirophycidae</taxon>
        <taxon>Thalassiosirales</taxon>
        <taxon>Thalassiosiraceae</taxon>
        <taxon>Thalassiosira</taxon>
    </lineage>
</organism>
<dbReference type="AlphaFoldDB" id="K0R7F9"/>
<gene>
    <name evidence="2" type="ORF">THAOC_31761</name>
</gene>